<feature type="transmembrane region" description="Helical" evidence="5">
    <location>
        <begin position="73"/>
        <end position="98"/>
    </location>
</feature>
<keyword evidence="4 5" id="KW-0472">Membrane</keyword>
<keyword evidence="3 5" id="KW-1133">Transmembrane helix</keyword>
<feature type="transmembrane region" description="Helical" evidence="5">
    <location>
        <begin position="238"/>
        <end position="257"/>
    </location>
</feature>
<feature type="transmembrane region" description="Helical" evidence="5">
    <location>
        <begin position="110"/>
        <end position="131"/>
    </location>
</feature>
<evidence type="ECO:0000259" key="6">
    <source>
        <dbReference type="Pfam" id="PF00361"/>
    </source>
</evidence>
<dbReference type="GO" id="GO:0042773">
    <property type="term" value="P:ATP synthesis coupled electron transport"/>
    <property type="evidence" value="ECO:0007669"/>
    <property type="project" value="InterPro"/>
</dbReference>
<evidence type="ECO:0000256" key="3">
    <source>
        <dbReference type="ARBA" id="ARBA00022989"/>
    </source>
</evidence>
<evidence type="ECO:0000256" key="4">
    <source>
        <dbReference type="ARBA" id="ARBA00023136"/>
    </source>
</evidence>
<proteinExistence type="predicted"/>
<reference evidence="7" key="1">
    <citation type="submission" date="2020-05" db="EMBL/GenBank/DDBJ databases">
        <authorList>
            <person name="Chiriac C."/>
            <person name="Salcher M."/>
            <person name="Ghai R."/>
            <person name="Kavagutti S V."/>
        </authorList>
    </citation>
    <scope>NUCLEOTIDE SEQUENCE</scope>
</reference>
<dbReference type="GO" id="GO:0016020">
    <property type="term" value="C:membrane"/>
    <property type="evidence" value="ECO:0007669"/>
    <property type="project" value="UniProtKB-SubCell"/>
</dbReference>
<feature type="transmembrane region" description="Helical" evidence="5">
    <location>
        <begin position="314"/>
        <end position="336"/>
    </location>
</feature>
<gene>
    <name evidence="7" type="ORF">UFOPK4022_00724</name>
</gene>
<keyword evidence="2 5" id="KW-0812">Transmembrane</keyword>
<dbReference type="InterPro" id="IPR010096">
    <property type="entry name" value="NADH-Q_OxRdtase_suN/2"/>
</dbReference>
<dbReference type="AlphaFoldDB" id="A0A6J7P6G3"/>
<evidence type="ECO:0000256" key="2">
    <source>
        <dbReference type="ARBA" id="ARBA00022692"/>
    </source>
</evidence>
<evidence type="ECO:0000313" key="7">
    <source>
        <dbReference type="EMBL" id="CAB5000801.1"/>
    </source>
</evidence>
<dbReference type="Pfam" id="PF00361">
    <property type="entry name" value="Proton_antipo_M"/>
    <property type="match status" value="1"/>
</dbReference>
<evidence type="ECO:0000256" key="1">
    <source>
        <dbReference type="ARBA" id="ARBA00004141"/>
    </source>
</evidence>
<dbReference type="NCBIfam" id="NF004441">
    <property type="entry name" value="PRK05777.1-4"/>
    <property type="match status" value="1"/>
</dbReference>
<dbReference type="NCBIfam" id="TIGR01770">
    <property type="entry name" value="NDH_I_N"/>
    <property type="match status" value="1"/>
</dbReference>
<dbReference type="PANTHER" id="PTHR22773">
    <property type="entry name" value="NADH DEHYDROGENASE"/>
    <property type="match status" value="1"/>
</dbReference>
<protein>
    <submittedName>
        <fullName evidence="7">Unannotated protein</fullName>
    </submittedName>
</protein>
<comment type="subcellular location">
    <subcellularLocation>
        <location evidence="1">Membrane</location>
        <topology evidence="1">Multi-pass membrane protein</topology>
    </subcellularLocation>
</comment>
<feature type="transmembrane region" description="Helical" evidence="5">
    <location>
        <begin position="277"/>
        <end position="302"/>
    </location>
</feature>
<organism evidence="7">
    <name type="scientific">freshwater metagenome</name>
    <dbReference type="NCBI Taxonomy" id="449393"/>
    <lineage>
        <taxon>unclassified sequences</taxon>
        <taxon>metagenomes</taxon>
        <taxon>ecological metagenomes</taxon>
    </lineage>
</organism>
<evidence type="ECO:0000256" key="5">
    <source>
        <dbReference type="SAM" id="Phobius"/>
    </source>
</evidence>
<feature type="transmembrane region" description="Helical" evidence="5">
    <location>
        <begin position="143"/>
        <end position="162"/>
    </location>
</feature>
<name>A0A6J7P6G3_9ZZZZ</name>
<feature type="transmembrane region" description="Helical" evidence="5">
    <location>
        <begin position="195"/>
        <end position="217"/>
    </location>
</feature>
<feature type="domain" description="NADH:quinone oxidoreductase/Mrp antiporter transmembrane" evidence="6">
    <location>
        <begin position="1"/>
        <end position="288"/>
    </location>
</feature>
<dbReference type="EMBL" id="CAFBOY010000094">
    <property type="protein sequence ID" value="CAB5000801.1"/>
    <property type="molecule type" value="Genomic_DNA"/>
</dbReference>
<dbReference type="GO" id="GO:0008137">
    <property type="term" value="F:NADH dehydrogenase (ubiquinone) activity"/>
    <property type="evidence" value="ECO:0007669"/>
    <property type="project" value="InterPro"/>
</dbReference>
<feature type="transmembrane region" description="Helical" evidence="5">
    <location>
        <begin position="169"/>
        <end position="189"/>
    </location>
</feature>
<dbReference type="InterPro" id="IPR001750">
    <property type="entry name" value="ND/Mrp_TM"/>
</dbReference>
<sequence>MALEVLSLPLYLMAGLSRRRRLMSQESALKYFLLGAFSSAFFLFGAAYLYGYSGSITFTGIQASVVGGSGNDVFLLLGIAFISVGLLFKVGAVPFHAWSPDVYQGAPTAITGFMAAATKVAAFGAILRIFYVAFANAEWQWKPALVLIAIITMVFGSVVAITQRDVKRMLAYSSIAHAGFLLAGVIALSKSGLDATIFYLFAYGIATVGAFGVVTLVRDSSGEVTDLNRWSGLGKRSPLVASVFAFFLLAFAGIPLTSGFIGKFSIFSSAYESGSTWILISGVLSSAIAAFFYIRVIVLMFFKDPVEDGTSVVIPSALTTITIAVSTAITVILGVFPAPLINFIESTAFFIR</sequence>
<accession>A0A6J7P6G3</accession>
<feature type="transmembrane region" description="Helical" evidence="5">
    <location>
        <begin position="28"/>
        <end position="53"/>
    </location>
</feature>